<reference evidence="1 2" key="1">
    <citation type="submission" date="2018-10" db="EMBL/GenBank/DDBJ databases">
        <title>Isolation from cow dung.</title>
        <authorList>
            <person name="Ling L."/>
        </authorList>
    </citation>
    <scope>NUCLEOTIDE SEQUENCE [LARGE SCALE GENOMIC DNA]</scope>
    <source>
        <strain evidence="1 2">NEAU-LL90</strain>
    </source>
</reference>
<evidence type="ECO:0000313" key="1">
    <source>
        <dbReference type="EMBL" id="RMI27564.1"/>
    </source>
</evidence>
<dbReference type="AlphaFoldDB" id="A0A3M2KRB8"/>
<gene>
    <name evidence="1" type="ORF">EBN03_33505</name>
</gene>
<dbReference type="EMBL" id="RFFH01000047">
    <property type="protein sequence ID" value="RMI27564.1"/>
    <property type="molecule type" value="Genomic_DNA"/>
</dbReference>
<organism evidence="1 2">
    <name type="scientific">Nocardia stercoris</name>
    <dbReference type="NCBI Taxonomy" id="2483361"/>
    <lineage>
        <taxon>Bacteria</taxon>
        <taxon>Bacillati</taxon>
        <taxon>Actinomycetota</taxon>
        <taxon>Actinomycetes</taxon>
        <taxon>Mycobacteriales</taxon>
        <taxon>Nocardiaceae</taxon>
        <taxon>Nocardia</taxon>
    </lineage>
</organism>
<evidence type="ECO:0000313" key="2">
    <source>
        <dbReference type="Proteomes" id="UP000279275"/>
    </source>
</evidence>
<accession>A0A3M2KRB8</accession>
<name>A0A3M2KRB8_9NOCA</name>
<sequence length="64" mass="7067">MLYSISACLSELDSIAPARLCGWQISFYWPHHVSRPQCVATTAGTGVSMMSPPKVSRSTIARRR</sequence>
<proteinExistence type="predicted"/>
<protein>
    <submittedName>
        <fullName evidence="1">Uncharacterized protein</fullName>
    </submittedName>
</protein>
<keyword evidence="2" id="KW-1185">Reference proteome</keyword>
<dbReference type="Proteomes" id="UP000279275">
    <property type="component" value="Unassembled WGS sequence"/>
</dbReference>
<comment type="caution">
    <text evidence="1">The sequence shown here is derived from an EMBL/GenBank/DDBJ whole genome shotgun (WGS) entry which is preliminary data.</text>
</comment>